<proteinExistence type="inferred from homology"/>
<gene>
    <name evidence="12" type="ORF">BFF78_34645</name>
</gene>
<evidence type="ECO:0000256" key="3">
    <source>
        <dbReference type="ARBA" id="ARBA00022723"/>
    </source>
</evidence>
<keyword evidence="4 9" id="KW-0378">Hydrolase</keyword>
<dbReference type="Gene3D" id="3.30.1380.10">
    <property type="match status" value="1"/>
</dbReference>
<dbReference type="GO" id="GO:0008270">
    <property type="term" value="F:zinc ion binding"/>
    <property type="evidence" value="ECO:0007669"/>
    <property type="project" value="UniProtKB-UniRule"/>
</dbReference>
<evidence type="ECO:0000256" key="10">
    <source>
        <dbReference type="PIRNR" id="PIRNR026671"/>
    </source>
</evidence>
<evidence type="ECO:0000256" key="9">
    <source>
        <dbReference type="HAMAP-Rule" id="MF_01924"/>
    </source>
</evidence>
<dbReference type="CDD" id="cd14817">
    <property type="entry name" value="D-Ala-D-Ala_dipeptidase_VanX"/>
    <property type="match status" value="1"/>
</dbReference>
<keyword evidence="8 10" id="KW-0961">Cell wall biogenesis/degradation</keyword>
<dbReference type="Proteomes" id="UP000094960">
    <property type="component" value="Chromosome"/>
</dbReference>
<dbReference type="GO" id="GO:0006508">
    <property type="term" value="P:proteolysis"/>
    <property type="evidence" value="ECO:0007669"/>
    <property type="project" value="UniProtKB-KW"/>
</dbReference>
<dbReference type="GO" id="GO:0071555">
    <property type="term" value="P:cell wall organization"/>
    <property type="evidence" value="ECO:0007669"/>
    <property type="project" value="UniProtKB-KW"/>
</dbReference>
<dbReference type="InterPro" id="IPR000755">
    <property type="entry name" value="A_A_dipeptidase"/>
</dbReference>
<sequence>MTRLTRAVRGLVTALAALLAVTTASATAQARSEPKAPKDFVALRTVDPTIIQEIRYFTPHNFVGERIDGYEQPLCILTRPAAEALHKAQLQLLRKGYTLKVYDCYRPQRAVNHFVRWAKDLDDQAMKGEFYPNVDKTRLFADGYIAEKSGHSRGSTMDLTIVKLPARPTRPYHPGQPLVPCYAPKNERFPDNSVDMGTGFDCFDTLAHTLDPRLQGEQRANRLLLKNTLEALGFVNLAEEWWHYTYKPEPYPDTYFDFPVSRKSLVNGA</sequence>
<feature type="binding site" evidence="9">
    <location>
        <position position="151"/>
    </location>
    <ligand>
        <name>Zn(2+)</name>
        <dbReference type="ChEBI" id="CHEBI:29105"/>
        <note>catalytic</note>
    </ligand>
</feature>
<dbReference type="KEGG" id="spun:BFF78_34645"/>
<feature type="binding site" evidence="9">
    <location>
        <position position="243"/>
    </location>
    <ligand>
        <name>Zn(2+)</name>
        <dbReference type="ChEBI" id="CHEBI:29105"/>
        <note>catalytic</note>
    </ligand>
</feature>
<name>A0A1D7YJ02_9ACTN</name>
<evidence type="ECO:0000256" key="8">
    <source>
        <dbReference type="ARBA" id="ARBA00023316"/>
    </source>
</evidence>
<evidence type="ECO:0000256" key="1">
    <source>
        <dbReference type="ARBA" id="ARBA00001362"/>
    </source>
</evidence>
<evidence type="ECO:0000256" key="6">
    <source>
        <dbReference type="ARBA" id="ARBA00022997"/>
    </source>
</evidence>
<dbReference type="Pfam" id="PF01427">
    <property type="entry name" value="Peptidase_M15"/>
    <property type="match status" value="2"/>
</dbReference>
<accession>A0A1D7YJ02</accession>
<dbReference type="SUPFAM" id="SSF55166">
    <property type="entry name" value="Hedgehog/DD-peptidase"/>
    <property type="match status" value="1"/>
</dbReference>
<dbReference type="PANTHER" id="PTHR43126:SF1">
    <property type="entry name" value="D-ALANYL-D-ALANINE DIPEPTIDASE"/>
    <property type="match status" value="1"/>
</dbReference>
<organism evidence="12 13">
    <name type="scientific">Streptomyces fodineus</name>
    <dbReference type="NCBI Taxonomy" id="1904616"/>
    <lineage>
        <taxon>Bacteria</taxon>
        <taxon>Bacillati</taxon>
        <taxon>Actinomycetota</taxon>
        <taxon>Actinomycetes</taxon>
        <taxon>Kitasatosporales</taxon>
        <taxon>Streptomycetaceae</taxon>
        <taxon>Streptomyces</taxon>
    </lineage>
</organism>
<feature type="signal peptide" evidence="11">
    <location>
        <begin position="1"/>
        <end position="30"/>
    </location>
</feature>
<keyword evidence="6 9" id="KW-0224">Dipeptidase</keyword>
<dbReference type="AlphaFoldDB" id="A0A1D7YJ02"/>
<reference evidence="13" key="1">
    <citation type="submission" date="2016-09" db="EMBL/GenBank/DDBJ databases">
        <title>Streptomyces puniciscabiei strain:TW1S1 Genome sequencing and assembly.</title>
        <authorList>
            <person name="Kim M.-K."/>
            <person name="Kim S.B."/>
        </authorList>
    </citation>
    <scope>NUCLEOTIDE SEQUENCE [LARGE SCALE GENOMIC DNA]</scope>
    <source>
        <strain evidence="13">TW1S1</strain>
    </source>
</reference>
<keyword evidence="2 9" id="KW-0645">Protease</keyword>
<evidence type="ECO:0000313" key="13">
    <source>
        <dbReference type="Proteomes" id="UP000094960"/>
    </source>
</evidence>
<evidence type="ECO:0000313" key="12">
    <source>
        <dbReference type="EMBL" id="AOR35531.1"/>
    </source>
</evidence>
<protein>
    <recommendedName>
        <fullName evidence="9 10">D-alanyl-D-alanine dipeptidase</fullName>
        <shortName evidence="9 10">D-Ala-D-Ala dipeptidase</shortName>
        <ecNumber evidence="9 10">3.4.13.22</ecNumber>
    </recommendedName>
</protein>
<comment type="catalytic activity">
    <reaction evidence="1 9 10">
        <text>D-alanyl-D-alanine + H2O = 2 D-alanine</text>
        <dbReference type="Rhea" id="RHEA:20661"/>
        <dbReference type="ChEBI" id="CHEBI:15377"/>
        <dbReference type="ChEBI" id="CHEBI:57416"/>
        <dbReference type="ChEBI" id="CHEBI:57822"/>
        <dbReference type="EC" id="3.4.13.22"/>
    </reaction>
</comment>
<evidence type="ECO:0000256" key="7">
    <source>
        <dbReference type="ARBA" id="ARBA00023049"/>
    </source>
</evidence>
<dbReference type="InterPro" id="IPR009045">
    <property type="entry name" value="Zn_M74/Hedgehog-like"/>
</dbReference>
<dbReference type="HAMAP" id="MF_01924">
    <property type="entry name" value="A_A_dipeptidase"/>
    <property type="match status" value="1"/>
</dbReference>
<evidence type="ECO:0000256" key="2">
    <source>
        <dbReference type="ARBA" id="ARBA00022670"/>
    </source>
</evidence>
<evidence type="ECO:0000256" key="11">
    <source>
        <dbReference type="SAM" id="SignalP"/>
    </source>
</evidence>
<feature type="active site" description="Proton donor/acceptor" evidence="9">
    <location>
        <position position="240"/>
    </location>
</feature>
<feature type="site" description="Transition state stabilizer" evidence="9">
    <location>
        <position position="106"/>
    </location>
</feature>
<dbReference type="PIRSF" id="PIRSF026671">
    <property type="entry name" value="AA_dipeptidase"/>
    <property type="match status" value="1"/>
</dbReference>
<feature type="chain" id="PRO_5038828878" description="D-alanyl-D-alanine dipeptidase" evidence="11">
    <location>
        <begin position="31"/>
        <end position="269"/>
    </location>
</feature>
<dbReference type="RefSeq" id="WP_069782057.1">
    <property type="nucleotide sequence ID" value="NZ_CP017248.1"/>
</dbReference>
<keyword evidence="13" id="KW-1185">Reference proteome</keyword>
<comment type="function">
    <text evidence="9 10">Catalyzes hydrolysis of the D-alanyl-D-alanine dipeptide.</text>
</comment>
<evidence type="ECO:0000256" key="5">
    <source>
        <dbReference type="ARBA" id="ARBA00022833"/>
    </source>
</evidence>
<feature type="binding site" evidence="9">
    <location>
        <position position="158"/>
    </location>
    <ligand>
        <name>Zn(2+)</name>
        <dbReference type="ChEBI" id="CHEBI:29105"/>
        <note>catalytic</note>
    </ligand>
</feature>
<keyword evidence="7 9" id="KW-0482">Metalloprotease</keyword>
<keyword evidence="11" id="KW-0732">Signal</keyword>
<dbReference type="GO" id="GO:0160237">
    <property type="term" value="F:D-Ala-D-Ala dipeptidase activity"/>
    <property type="evidence" value="ECO:0007669"/>
    <property type="project" value="UniProtKB-EC"/>
</dbReference>
<keyword evidence="3 9" id="KW-0479">Metal-binding</keyword>
<comment type="cofactor">
    <cofactor evidence="9">
        <name>Zn(2+)</name>
        <dbReference type="ChEBI" id="CHEBI:29105"/>
    </cofactor>
    <text evidence="9">Binds 1 zinc ion per subunit.</text>
</comment>
<dbReference type="EMBL" id="CP017248">
    <property type="protein sequence ID" value="AOR35531.1"/>
    <property type="molecule type" value="Genomic_DNA"/>
</dbReference>
<evidence type="ECO:0000256" key="4">
    <source>
        <dbReference type="ARBA" id="ARBA00022801"/>
    </source>
</evidence>
<keyword evidence="5 9" id="KW-0862">Zinc</keyword>
<dbReference type="PANTHER" id="PTHR43126">
    <property type="entry name" value="D-ALANYL-D-ALANINE DIPEPTIDASE"/>
    <property type="match status" value="1"/>
</dbReference>
<dbReference type="GO" id="GO:0008237">
    <property type="term" value="F:metallopeptidase activity"/>
    <property type="evidence" value="ECO:0007669"/>
    <property type="project" value="UniProtKB-KW"/>
</dbReference>
<comment type="similarity">
    <text evidence="9 10">Belongs to the peptidase M15D family.</text>
</comment>
<dbReference type="EC" id="3.4.13.22" evidence="9 10"/>